<sequence>MFGNDMMIIEAHDSDMVTLSKDKTDLLITTTTNSYIPLQVYKCFIKMALAILPASEIKSYKQCFEWVRHNKRPTKFNVDLFKVVRTFIPGPMPYTNAWISLFKRKGSSKKDPHLSCAVGFNNFVFYFSVPFCSKDKFLDYKKMNQLSIPHAFGLARQRGRSVAEEVNLSSSIAIRVKDQSSMRTDGAWIEVKAKDLPDGLKERIKELKLILPGEDNSPSDPR</sequence>
<reference evidence="1 2" key="1">
    <citation type="submission" date="2015-01" db="EMBL/GenBank/DDBJ databases">
        <title>Draft Genome Sequence of the Biocontrol and Plant Growth-Promoting Rhizobacteria (PGPR) Pseudomonas fluorescens UM270.</title>
        <authorList>
            <person name="Hernandez-Salmeron J.E."/>
            <person name="Santoyo G."/>
            <person name="Moreno-Hagelsieb G."/>
            <person name="Hernandez-Leon R."/>
        </authorList>
    </citation>
    <scope>NUCLEOTIDE SEQUENCE [LARGE SCALE GENOMIC DNA]</scope>
    <source>
        <strain evidence="1 2">UM270</strain>
    </source>
</reference>
<name>A0A0D0MYC0_PSEFL</name>
<gene>
    <name evidence="1" type="ORF">RL74_04180</name>
</gene>
<evidence type="ECO:0000313" key="1">
    <source>
        <dbReference type="EMBL" id="KIQ60685.1"/>
    </source>
</evidence>
<accession>A0A0D0MYC0</accession>
<dbReference type="PATRIC" id="fig|294.124.peg.851"/>
<evidence type="ECO:0000313" key="2">
    <source>
        <dbReference type="Proteomes" id="UP000032101"/>
    </source>
</evidence>
<dbReference type="Proteomes" id="UP000032101">
    <property type="component" value="Unassembled WGS sequence"/>
</dbReference>
<protein>
    <submittedName>
        <fullName evidence="1">Uncharacterized protein</fullName>
    </submittedName>
</protein>
<organism evidence="1 2">
    <name type="scientific">Pseudomonas fluorescens</name>
    <dbReference type="NCBI Taxonomy" id="294"/>
    <lineage>
        <taxon>Bacteria</taxon>
        <taxon>Pseudomonadati</taxon>
        <taxon>Pseudomonadota</taxon>
        <taxon>Gammaproteobacteria</taxon>
        <taxon>Pseudomonadales</taxon>
        <taxon>Pseudomonadaceae</taxon>
        <taxon>Pseudomonas</taxon>
    </lineage>
</organism>
<comment type="caution">
    <text evidence="1">The sequence shown here is derived from an EMBL/GenBank/DDBJ whole genome shotgun (WGS) entry which is preliminary data.</text>
</comment>
<dbReference type="AlphaFoldDB" id="A0A0D0MYC0"/>
<dbReference type="EMBL" id="JXNZ01000023">
    <property type="protein sequence ID" value="KIQ60685.1"/>
    <property type="molecule type" value="Genomic_DNA"/>
</dbReference>
<proteinExistence type="predicted"/>